<dbReference type="Pfam" id="PF08512">
    <property type="entry name" value="Rttp106-like_middle"/>
    <property type="match status" value="1"/>
</dbReference>
<keyword evidence="1" id="KW-0539">Nucleus</keyword>
<keyword evidence="1" id="KW-0158">Chromosome</keyword>
<comment type="subunit">
    <text evidence="1">Component of the FACT complex.</text>
</comment>
<dbReference type="GO" id="GO:0006281">
    <property type="term" value="P:DNA repair"/>
    <property type="evidence" value="ECO:0007669"/>
    <property type="project" value="UniProtKB-UniRule"/>
</dbReference>
<dbReference type="Gene3D" id="2.30.29.30">
    <property type="entry name" value="Pleckstrin-homology domain (PH domain)/Phosphotyrosine-binding domain (PTB)"/>
    <property type="match status" value="1"/>
</dbReference>
<feature type="compositionally biased region" description="Polar residues" evidence="2">
    <location>
        <begin position="515"/>
        <end position="524"/>
    </location>
</feature>
<dbReference type="PANTHER" id="PTHR13980:SF15">
    <property type="entry name" value="FACT COMPLEX SUBUNIT SPT16"/>
    <property type="match status" value="1"/>
</dbReference>
<feature type="domain" description="FACT complex subunit SPT16 middle" evidence="3">
    <location>
        <begin position="610"/>
        <end position="794"/>
    </location>
</feature>
<proteinExistence type="inferred from homology"/>
<dbReference type="AlphaFoldDB" id="A0A4Z1T8R1"/>
<feature type="compositionally biased region" description="Acidic residues" evidence="2">
    <location>
        <begin position="1089"/>
        <end position="1117"/>
    </location>
</feature>
<feature type="compositionally biased region" description="Basic and acidic residues" evidence="2">
    <location>
        <begin position="1118"/>
        <end position="1133"/>
    </location>
</feature>
<comment type="subcellular location">
    <subcellularLocation>
        <location evidence="1">Nucleus</location>
    </subcellularLocation>
    <subcellularLocation>
        <location evidence="1">Chromosome</location>
    </subcellularLocation>
</comment>
<dbReference type="InterPro" id="IPR040258">
    <property type="entry name" value="Spt16"/>
</dbReference>
<dbReference type="EMBL" id="VDLU01000001">
    <property type="protein sequence ID" value="TNJ30513.1"/>
    <property type="molecule type" value="Genomic_DNA"/>
</dbReference>
<dbReference type="GO" id="GO:0035101">
    <property type="term" value="C:FACT complex"/>
    <property type="evidence" value="ECO:0007669"/>
    <property type="project" value="UniProtKB-UniRule"/>
</dbReference>
<name>A0A4Z1T8R1_GIAMU</name>
<dbReference type="OrthoDB" id="10251642at2759"/>
<feature type="compositionally biased region" description="Low complexity" evidence="2">
    <location>
        <begin position="525"/>
        <end position="534"/>
    </location>
</feature>
<evidence type="ECO:0000256" key="2">
    <source>
        <dbReference type="SAM" id="MobiDB-lite"/>
    </source>
</evidence>
<protein>
    <recommendedName>
        <fullName evidence="1">FACT complex subunit</fullName>
    </recommendedName>
</protein>
<dbReference type="Gene3D" id="2.30.29.150">
    <property type="match status" value="1"/>
</dbReference>
<sequence length="1133" mass="127256">MDAVHRPAVYRAAAKELFCLWEDLSFDALWVYQTSEFMVANPTSATAAFLRGVTGSDTKGVPVLFVRATRTVVFVPISEKSFTAFSKLDGEEDGITTRVIRMEKGKPPPGVMAVLQTLEDGKAMSLGMVVKDIDILTTMGNKLMDELFGQLGKRPGFKAREDASTLVFRFILGASHPESLKIAGNMALNYYQRLASNVERAFNNGSYLETSRSVKLESVLNSTYGANSAEVPGFKGSAEKYYQLTDQQLAILHKDNLTGAFCSIVSTATTDYLSNSSSDSVYRALNASRKGYSCVTDLSSIMADGEKFSALAVVSSASAAGSAALIARTIVSGRPMITQVARSALEEVEKAHQLVVDVVTHGLTFTELSTAIKTARNGCPGTITCSRTKKEINITYDQTHLGAVCGMSLGSGIGINSDVRTLFAKTTHLPLCFTFPDTGAYIVKETTPLFVHTLAHVIIPDLKMAFDILYGDTIVPAFQETGAVITSPIYTCNSPHECLRSVFLVRSYEKRTNLSSNLQPQASGNSDTSESSNESTDERVVNAKQQRKERQLKIQEMRVHQAKLETELQQRLRNRFEQGWQLMRKEGNMRAVLISHNSVEEYPSGIYPELNIVSKDTKNKKLFIAVNGRAVPIHPTMVHSVKSAGSRGDNTLVHIQLVAPGTVSGKAKEHFPQLEKYGHRCTFLKEIVLECPKTEAEHIVTQLTDHLQKARTEHMQQTTEAVQVDIDIDRHMSPELRAAITAPEQLVINLPTSPNFFSISQQQLGQPLTLRPMLFKRKESEGGELYVHQNGIRYRFPSTAGHSIYLDLLYKNIKSCFFEKLCDASHIAILYFMFRTPMTIKQLITGGTPNDADEGVLSKMHLGISFVCNFETTLQLRGNAAHDDIDRERALFQHMQKANRVYKNFLDRMKDAINEYELNKPIFKGQLFMVCNRDKRDLHFSASYQGNHVFYCYKNHYIGFLEQRTQFMICMDDIDLVAFENVDLYRGSTFHITFVYKDIRLDPVTINSIQSRYINDIQEWVDSVGVKYFVYENTTKWRDVIPRLFNTSEDYKNFLDNGGWTTFFKDDEEEESSDASESEGFKESGGSYSDEEDSFSEYVSSEEDNLTQDMDLESDLVDFDRESESDRPARRRR</sequence>
<comment type="caution">
    <text evidence="4">The sequence shown here is derived from an EMBL/GenBank/DDBJ whole genome shotgun (WGS) entry which is preliminary data.</text>
</comment>
<dbReference type="VEuPathDB" id="GiardiaDB:GMRT_13104"/>
<keyword evidence="1" id="KW-0804">Transcription</keyword>
<keyword evidence="5" id="KW-1185">Reference proteome</keyword>
<dbReference type="Proteomes" id="UP000315496">
    <property type="component" value="Chromosome 1"/>
</dbReference>
<keyword evidence="1" id="KW-0234">DNA repair</keyword>
<feature type="compositionally biased region" description="Acidic residues" evidence="2">
    <location>
        <begin position="1067"/>
        <end position="1077"/>
    </location>
</feature>
<evidence type="ECO:0000313" key="5">
    <source>
        <dbReference type="Proteomes" id="UP000315496"/>
    </source>
</evidence>
<dbReference type="GO" id="GO:0031491">
    <property type="term" value="F:nucleosome binding"/>
    <property type="evidence" value="ECO:0007669"/>
    <property type="project" value="TreeGrafter"/>
</dbReference>
<dbReference type="InterPro" id="IPR011993">
    <property type="entry name" value="PH-like_dom_sf"/>
</dbReference>
<evidence type="ECO:0000259" key="3">
    <source>
        <dbReference type="SMART" id="SM01286"/>
    </source>
</evidence>
<dbReference type="InterPro" id="IPR013953">
    <property type="entry name" value="FACT_SPT16_M"/>
</dbReference>
<dbReference type="SMART" id="SM01286">
    <property type="entry name" value="SPT16"/>
    <property type="match status" value="1"/>
</dbReference>
<dbReference type="InterPro" id="IPR013719">
    <property type="entry name" value="RTT106/SPT16-like_middle_dom"/>
</dbReference>
<comment type="function">
    <text evidence="1">Component of the FACT complex, a general chromatin factor that acts to reorganize nucleosomes. The FACT complex is involved in multiple processes that require DNA as a template such as mRNA elongation, DNA replication and DNA repair. During transcription elongation the FACT complex acts as a histone chaperone that both destabilizes and restores nucleosomal structure. It facilitates the passage of RNA polymerase II and transcription by promoting the dissociation of one histone H2A-H2B dimer from the nucleosome, then subsequently promotes the reestablishment of the nucleosome following the passage of RNA polymerase II.</text>
</comment>
<feature type="region of interest" description="Disordered" evidence="2">
    <location>
        <begin position="515"/>
        <end position="548"/>
    </location>
</feature>
<keyword evidence="1" id="KW-0227">DNA damage</keyword>
<keyword evidence="1" id="KW-0235">DNA replication</keyword>
<dbReference type="PANTHER" id="PTHR13980">
    <property type="entry name" value="CDC68 RELATED"/>
    <property type="match status" value="1"/>
</dbReference>
<reference evidence="4 5" key="1">
    <citation type="submission" date="2019-05" db="EMBL/GenBank/DDBJ databases">
        <title>The compact genome of Giardia muris reveals important steps in the evolution of intestinal protozoan parasites.</title>
        <authorList>
            <person name="Xu F."/>
            <person name="Jimenez-Gonzalez A."/>
            <person name="Einarsson E."/>
            <person name="Astvaldsson A."/>
            <person name="Peirasmaki D."/>
            <person name="Eckmann L."/>
            <person name="Andersson J.O."/>
            <person name="Svard S.G."/>
            <person name="Jerlstrom-Hultqvist J."/>
        </authorList>
    </citation>
    <scope>NUCLEOTIDE SEQUENCE [LARGE SCALE GENOMIC DNA]</scope>
    <source>
        <strain evidence="4 5">Roberts-Thomson</strain>
    </source>
</reference>
<dbReference type="Pfam" id="PF24824">
    <property type="entry name" value="PH_SPT16"/>
    <property type="match status" value="1"/>
</dbReference>
<dbReference type="GO" id="GO:0006260">
    <property type="term" value="P:DNA replication"/>
    <property type="evidence" value="ECO:0007669"/>
    <property type="project" value="UniProtKB-KW"/>
</dbReference>
<dbReference type="Gene3D" id="2.30.29.210">
    <property type="entry name" value="FACT complex subunit Spt16p/Cdc68p"/>
    <property type="match status" value="1"/>
</dbReference>
<evidence type="ECO:0000313" key="4">
    <source>
        <dbReference type="EMBL" id="TNJ30513.1"/>
    </source>
</evidence>
<accession>A0A4Z1T8R1</accession>
<dbReference type="Pfam" id="PF08644">
    <property type="entry name" value="SPT16"/>
    <property type="match status" value="1"/>
</dbReference>
<feature type="region of interest" description="Disordered" evidence="2">
    <location>
        <begin position="1067"/>
        <end position="1133"/>
    </location>
</feature>
<feature type="compositionally biased region" description="Basic and acidic residues" evidence="2">
    <location>
        <begin position="536"/>
        <end position="548"/>
    </location>
</feature>
<evidence type="ECO:0000256" key="1">
    <source>
        <dbReference type="RuleBase" id="RU367052"/>
    </source>
</evidence>
<gene>
    <name evidence="4" type="ORF">GMRT_13104</name>
</gene>
<organism evidence="4 5">
    <name type="scientific">Giardia muris</name>
    <dbReference type="NCBI Taxonomy" id="5742"/>
    <lineage>
        <taxon>Eukaryota</taxon>
        <taxon>Metamonada</taxon>
        <taxon>Diplomonadida</taxon>
        <taxon>Hexamitidae</taxon>
        <taxon>Giardiinae</taxon>
        <taxon>Giardia</taxon>
    </lineage>
</organism>
<keyword evidence="1" id="KW-0805">Transcription regulation</keyword>
<dbReference type="GO" id="GO:0006368">
    <property type="term" value="P:transcription elongation by RNA polymerase II"/>
    <property type="evidence" value="ECO:0007669"/>
    <property type="project" value="TreeGrafter"/>
</dbReference>
<comment type="similarity">
    <text evidence="1">Belongs to the peptidase M24 family. SPT16 subfamily.</text>
</comment>
<dbReference type="InterPro" id="IPR056595">
    <property type="entry name" value="Fact-SPT16_PH"/>
</dbReference>